<reference evidence="5 6" key="1">
    <citation type="submission" date="2018-08" db="EMBL/GenBank/DDBJ databases">
        <title>Aphanomyces genome sequencing and annotation.</title>
        <authorList>
            <person name="Minardi D."/>
            <person name="Oidtmann B."/>
            <person name="Van Der Giezen M."/>
            <person name="Studholme D.J."/>
        </authorList>
    </citation>
    <scope>NUCLEOTIDE SEQUENCE [LARGE SCALE GENOMIC DNA]</scope>
    <source>
        <strain evidence="5 6">D2</strain>
    </source>
</reference>
<dbReference type="VEuPathDB" id="FungiDB:H257_12721"/>
<comment type="caution">
    <text evidence="5">The sequence shown here is derived from an EMBL/GenBank/DDBJ whole genome shotgun (WGS) entry which is preliminary data.</text>
</comment>
<keyword evidence="3" id="KW-0964">Secreted</keyword>
<dbReference type="GO" id="GO:0043657">
    <property type="term" value="C:host cell"/>
    <property type="evidence" value="ECO:0007669"/>
    <property type="project" value="UniProtKB-SubCell"/>
</dbReference>
<organism evidence="5 6">
    <name type="scientific">Aphanomyces astaci</name>
    <name type="common">Crayfish plague agent</name>
    <dbReference type="NCBI Taxonomy" id="112090"/>
    <lineage>
        <taxon>Eukaryota</taxon>
        <taxon>Sar</taxon>
        <taxon>Stramenopiles</taxon>
        <taxon>Oomycota</taxon>
        <taxon>Saprolegniomycetes</taxon>
        <taxon>Saprolegniales</taxon>
        <taxon>Verrucalvaceae</taxon>
        <taxon>Aphanomyces</taxon>
    </lineage>
</organism>
<dbReference type="GO" id="GO:0005576">
    <property type="term" value="C:extracellular region"/>
    <property type="evidence" value="ECO:0007669"/>
    <property type="project" value="UniProtKB-SubCell"/>
</dbReference>
<name>A0A397CA20_APHAT</name>
<dbReference type="AlphaFoldDB" id="A0A397CA20"/>
<dbReference type="InterPro" id="IPR045379">
    <property type="entry name" value="Crinkler_N"/>
</dbReference>
<gene>
    <name evidence="5" type="ORF">DYB30_010352</name>
</gene>
<evidence type="ECO:0000259" key="4">
    <source>
        <dbReference type="Pfam" id="PF20147"/>
    </source>
</evidence>
<dbReference type="Pfam" id="PF20147">
    <property type="entry name" value="Crinkler"/>
    <property type="match status" value="1"/>
</dbReference>
<proteinExistence type="predicted"/>
<evidence type="ECO:0000256" key="1">
    <source>
        <dbReference type="ARBA" id="ARBA00004340"/>
    </source>
</evidence>
<comment type="subcellular location">
    <subcellularLocation>
        <location evidence="1">Host cell</location>
    </subcellularLocation>
    <subcellularLocation>
        <location evidence="2">Secreted</location>
    </subcellularLocation>
</comment>
<evidence type="ECO:0000313" key="5">
    <source>
        <dbReference type="EMBL" id="RHY39438.1"/>
    </source>
</evidence>
<evidence type="ECO:0000313" key="6">
    <source>
        <dbReference type="Proteomes" id="UP000266643"/>
    </source>
</evidence>
<accession>A0A397CA20</accession>
<sequence length="344" mass="37573">MPTLVCAVVGDGRPPFSVEVGANRTIHVLKEVIQENIMYGDFAHTLDLYRVNGLTADEDGRCKYHGATIDMANCSLETFGADKKVMPAAYWVSYFFNQDDEPIDRKVHVLVVLPDAVVPRVAPADPNMPLQVLRRSRRGPIDNGPAAHNTSSIAFAEVTWSQVRRVFQPTPYIQPSKPLPDAQLASLAQYLSVALKCLEPITHENDAARVHVVAPILVCVCSLFNGDAMIQVDEYVKGIHVKAHGELEFVLRRGDKTVCITTVTKDNMSAGMAHVLLGCEVQAELGHLDQVFGIVTDCLRWNLLRSLNGVIELDECTLAVGPTGPDLASLGIIAGKMYAMLSDD</sequence>
<evidence type="ECO:0000256" key="2">
    <source>
        <dbReference type="ARBA" id="ARBA00004613"/>
    </source>
</evidence>
<dbReference type="Proteomes" id="UP000266643">
    <property type="component" value="Unassembled WGS sequence"/>
</dbReference>
<dbReference type="EMBL" id="QUTD01011711">
    <property type="protein sequence ID" value="RHY39438.1"/>
    <property type="molecule type" value="Genomic_DNA"/>
</dbReference>
<feature type="domain" description="Crinkler effector protein N-terminal" evidence="4">
    <location>
        <begin position="3"/>
        <end position="112"/>
    </location>
</feature>
<evidence type="ECO:0000256" key="3">
    <source>
        <dbReference type="ARBA" id="ARBA00022525"/>
    </source>
</evidence>
<protein>
    <recommendedName>
        <fullName evidence="4">Crinkler effector protein N-terminal domain-containing protein</fullName>
    </recommendedName>
</protein>